<dbReference type="InterPro" id="IPR008927">
    <property type="entry name" value="6-PGluconate_DH-like_C_sf"/>
</dbReference>
<feature type="compositionally biased region" description="Low complexity" evidence="3">
    <location>
        <begin position="520"/>
        <end position="530"/>
    </location>
</feature>
<dbReference type="Gene3D" id="1.10.1040.10">
    <property type="entry name" value="N-(1-d-carboxylethyl)-l-norvaline Dehydrogenase, domain 2"/>
    <property type="match status" value="1"/>
</dbReference>
<evidence type="ECO:0000256" key="2">
    <source>
        <dbReference type="ARBA" id="ARBA00048615"/>
    </source>
</evidence>
<feature type="domain" description="Mannitol dehydrogenase C-terminal" evidence="5">
    <location>
        <begin position="308"/>
        <end position="497"/>
    </location>
</feature>
<sequence length="560" mass="60423">MTTTIPTSGVAGGDDHPGLPARTVPVPTVPVCADRLAGLDDGRVSVPCYDRAALVPAVVHIGVGCFHRAHQELYFDDLARRGETAWGVTGVGLHSPEMGEVLTQQDNLYTVLVRDETEDRVRVVGALTRYLFAPEDPAEVLRTLADERTRLVTLTITGSAYPSQEVDPADPAVRADVETPDTPGTAFGYLVQALDLRRRAGLPAFTVLSCDNIQGNGAVTRAAVVSTARLRDPELADWIERHAAFPSSMVDRITPETTATTRELLAEEYHVEDRWPVVTEPFSQWIIEDSFSAGRPPLDAVGARFVDDVLPYEVMKARLLNGAHSALGCLGALAGYTTSHEAMADPVVRQFVAGYLREASAVLPMTVPGIDLDAYCQTLLRRFANPRVGDQLSRLCRRGSTKLPSYVFPTLQQALEQDRPRAHVVLAVAAWLRYLHGVDHSGSRYEVSDVRAEELRELVLAGGCDPRPVLQGAPDLFAALADDPRLADELSLALTALQAGPHAAAAALSAAGKTPTSGGAPQPARQQPPTRARRRPDPTVQAPASRPREVGTALTRRGRR</sequence>
<reference evidence="6 7" key="1">
    <citation type="submission" date="2019-12" db="EMBL/GenBank/DDBJ databases">
        <title>Auraticoccus cholistani sp. nov., an actinomycete isolated from soil of Cholistan desert.</title>
        <authorList>
            <person name="Cheema M.T."/>
        </authorList>
    </citation>
    <scope>NUCLEOTIDE SEQUENCE [LARGE SCALE GENOMIC DNA]</scope>
    <source>
        <strain evidence="6 7">F435</strain>
    </source>
</reference>
<feature type="region of interest" description="Disordered" evidence="3">
    <location>
        <begin position="1"/>
        <end position="22"/>
    </location>
</feature>
<feature type="domain" description="Mannitol dehydrogenase N-terminal" evidence="4">
    <location>
        <begin position="57"/>
        <end position="299"/>
    </location>
</feature>
<dbReference type="Pfam" id="PF08125">
    <property type="entry name" value="Mannitol_dh_C"/>
    <property type="match status" value="1"/>
</dbReference>
<name>A0A6A9V250_9ACTN</name>
<dbReference type="InterPro" id="IPR000669">
    <property type="entry name" value="Mannitol_DH"/>
</dbReference>
<gene>
    <name evidence="6" type="ORF">GC722_16920</name>
</gene>
<dbReference type="SUPFAM" id="SSF48179">
    <property type="entry name" value="6-phosphogluconate dehydrogenase C-terminal domain-like"/>
    <property type="match status" value="1"/>
</dbReference>
<dbReference type="InterPro" id="IPR013118">
    <property type="entry name" value="Mannitol_DH_C"/>
</dbReference>
<dbReference type="InterPro" id="IPR013328">
    <property type="entry name" value="6PGD_dom2"/>
</dbReference>
<protein>
    <submittedName>
        <fullName evidence="6">Mannitol dehydrogenase family protein</fullName>
    </submittedName>
</protein>
<dbReference type="InterPro" id="IPR036291">
    <property type="entry name" value="NAD(P)-bd_dom_sf"/>
</dbReference>
<dbReference type="InterPro" id="IPR013131">
    <property type="entry name" value="Mannitol_DH_N"/>
</dbReference>
<dbReference type="RefSeq" id="WP_156611916.1">
    <property type="nucleotide sequence ID" value="NZ_WPCU01000010.1"/>
</dbReference>
<dbReference type="Gene3D" id="3.40.50.720">
    <property type="entry name" value="NAD(P)-binding Rossmann-like Domain"/>
    <property type="match status" value="1"/>
</dbReference>
<evidence type="ECO:0000256" key="1">
    <source>
        <dbReference type="ARBA" id="ARBA00023002"/>
    </source>
</evidence>
<dbReference type="PRINTS" id="PR00084">
    <property type="entry name" value="MTLDHDRGNASE"/>
</dbReference>
<feature type="region of interest" description="Disordered" evidence="3">
    <location>
        <begin position="507"/>
        <end position="560"/>
    </location>
</feature>
<dbReference type="GO" id="GO:0008926">
    <property type="term" value="F:mannitol-1-phosphate 5-dehydrogenase activity"/>
    <property type="evidence" value="ECO:0007669"/>
    <property type="project" value="UniProtKB-EC"/>
</dbReference>
<keyword evidence="1" id="KW-0560">Oxidoreductase</keyword>
<dbReference type="EMBL" id="WPCU01000010">
    <property type="protein sequence ID" value="MVA77685.1"/>
    <property type="molecule type" value="Genomic_DNA"/>
</dbReference>
<evidence type="ECO:0000313" key="6">
    <source>
        <dbReference type="EMBL" id="MVA77685.1"/>
    </source>
</evidence>
<dbReference type="InterPro" id="IPR050988">
    <property type="entry name" value="Mannitol_DH/Oxidoreductase"/>
</dbReference>
<evidence type="ECO:0000259" key="4">
    <source>
        <dbReference type="Pfam" id="PF01232"/>
    </source>
</evidence>
<comment type="caution">
    <text evidence="6">The sequence shown here is derived from an EMBL/GenBank/DDBJ whole genome shotgun (WGS) entry which is preliminary data.</text>
</comment>
<accession>A0A6A9V250</accession>
<dbReference type="Pfam" id="PF01232">
    <property type="entry name" value="Mannitol_dh"/>
    <property type="match status" value="1"/>
</dbReference>
<dbReference type="AlphaFoldDB" id="A0A6A9V250"/>
<evidence type="ECO:0000313" key="7">
    <source>
        <dbReference type="Proteomes" id="UP000435304"/>
    </source>
</evidence>
<organism evidence="6 7">
    <name type="scientific">Auraticoccus cholistanensis</name>
    <dbReference type="NCBI Taxonomy" id="2656650"/>
    <lineage>
        <taxon>Bacteria</taxon>
        <taxon>Bacillati</taxon>
        <taxon>Actinomycetota</taxon>
        <taxon>Actinomycetes</taxon>
        <taxon>Propionibacteriales</taxon>
        <taxon>Propionibacteriaceae</taxon>
        <taxon>Auraticoccus</taxon>
    </lineage>
</organism>
<comment type="catalytic activity">
    <reaction evidence="2">
        <text>D-mannitol 1-phosphate + NAD(+) = beta-D-fructose 6-phosphate + NADH + H(+)</text>
        <dbReference type="Rhea" id="RHEA:19661"/>
        <dbReference type="ChEBI" id="CHEBI:15378"/>
        <dbReference type="ChEBI" id="CHEBI:57540"/>
        <dbReference type="ChEBI" id="CHEBI:57634"/>
        <dbReference type="ChEBI" id="CHEBI:57945"/>
        <dbReference type="ChEBI" id="CHEBI:61381"/>
        <dbReference type="EC" id="1.1.1.17"/>
    </reaction>
</comment>
<evidence type="ECO:0000259" key="5">
    <source>
        <dbReference type="Pfam" id="PF08125"/>
    </source>
</evidence>
<dbReference type="Proteomes" id="UP000435304">
    <property type="component" value="Unassembled WGS sequence"/>
</dbReference>
<dbReference type="SUPFAM" id="SSF51735">
    <property type="entry name" value="NAD(P)-binding Rossmann-fold domains"/>
    <property type="match status" value="1"/>
</dbReference>
<keyword evidence="7" id="KW-1185">Reference proteome</keyword>
<proteinExistence type="predicted"/>
<dbReference type="PANTHER" id="PTHR43362:SF1">
    <property type="entry name" value="MANNITOL DEHYDROGENASE 2-RELATED"/>
    <property type="match status" value="1"/>
</dbReference>
<evidence type="ECO:0000256" key="3">
    <source>
        <dbReference type="SAM" id="MobiDB-lite"/>
    </source>
</evidence>
<dbReference type="PANTHER" id="PTHR43362">
    <property type="entry name" value="MANNITOL DEHYDROGENASE DSF1-RELATED"/>
    <property type="match status" value="1"/>
</dbReference>